<dbReference type="OrthoDB" id="9010249at2"/>
<dbReference type="InterPro" id="IPR040953">
    <property type="entry name" value="DUF5594"/>
</dbReference>
<protein>
    <recommendedName>
        <fullName evidence="1">DUF5594 domain-containing protein</fullName>
    </recommendedName>
</protein>
<evidence type="ECO:0000259" key="1">
    <source>
        <dbReference type="Pfam" id="PF18057"/>
    </source>
</evidence>
<accession>A0A071MK26</accession>
<reference evidence="2" key="1">
    <citation type="submission" date="2014-04" db="EMBL/GenBank/DDBJ databases">
        <title>In planta biocontrol of soil-borne Fusarium wilt of banana through a plant endophytic bacterium, Burkholderia cenocepacia 869T2.</title>
        <authorList>
            <person name="Ho Y.-N."/>
            <person name="Chiang H.-M."/>
            <person name="Chao C.-P."/>
            <person name="Su C.-C."/>
            <person name="Hsu H.-F."/>
            <person name="Guo C.-T."/>
            <person name="Hsieh J.-L."/>
            <person name="Huang C.-C."/>
        </authorList>
    </citation>
    <scope>NUCLEOTIDE SEQUENCE [LARGE SCALE GENOMIC DNA]</scope>
    <source>
        <strain evidence="2">869T2</strain>
    </source>
</reference>
<sequence length="125" mass="13930">MNSDVRARFETEFAPRIAARLRGLYPPGDVKVDVVPHDGQGSPTCVDVVGLTSTVGLPNRLNARLAWRDDAIAGLLAEPDHGRFDRYLAALPVTIERWQMELPVDFSSRTQRDREILIGDLDFDA</sequence>
<proteinExistence type="predicted"/>
<name>A0A071MK26_9BURK</name>
<organism evidence="2">
    <name type="scientific">Burkholderia cenocepacia</name>
    <dbReference type="NCBI Taxonomy" id="95486"/>
    <lineage>
        <taxon>Bacteria</taxon>
        <taxon>Pseudomonadati</taxon>
        <taxon>Pseudomonadota</taxon>
        <taxon>Betaproteobacteria</taxon>
        <taxon>Burkholderiales</taxon>
        <taxon>Burkholderiaceae</taxon>
        <taxon>Burkholderia</taxon>
        <taxon>Burkholderia cepacia complex</taxon>
    </lineage>
</organism>
<feature type="domain" description="DUF5594" evidence="1">
    <location>
        <begin position="1"/>
        <end position="124"/>
    </location>
</feature>
<evidence type="ECO:0000313" key="2">
    <source>
        <dbReference type="EMBL" id="KEA56841.1"/>
    </source>
</evidence>
<dbReference type="Pfam" id="PF18057">
    <property type="entry name" value="DUF5594"/>
    <property type="match status" value="1"/>
</dbReference>
<dbReference type="AlphaFoldDB" id="A0A071MK26"/>
<dbReference type="EMBL" id="JJOA01000023">
    <property type="protein sequence ID" value="KEA56841.1"/>
    <property type="molecule type" value="Genomic_DNA"/>
</dbReference>
<comment type="caution">
    <text evidence="2">The sequence shown here is derived from an EMBL/GenBank/DDBJ whole genome shotgun (WGS) entry which is preliminary data.</text>
</comment>
<gene>
    <name evidence="2" type="ORF">DT99_24450</name>
</gene>